<dbReference type="GO" id="GO:0006281">
    <property type="term" value="P:DNA repair"/>
    <property type="evidence" value="ECO:0007669"/>
    <property type="project" value="UniProtKB-KW"/>
</dbReference>
<keyword evidence="11" id="KW-0032">Aminotransferase</keyword>
<dbReference type="InterPro" id="IPR020084">
    <property type="entry name" value="NUDIX_hydrolase_CS"/>
</dbReference>
<keyword evidence="6" id="KW-0663">Pyridoxal phosphate</keyword>
<evidence type="ECO:0000259" key="10">
    <source>
        <dbReference type="PROSITE" id="PS51462"/>
    </source>
</evidence>
<dbReference type="InterPro" id="IPR051798">
    <property type="entry name" value="Class-II_PLP-Dep_Aminotrans"/>
</dbReference>
<keyword evidence="3" id="KW-0479">Metal-binding</keyword>
<keyword evidence="8" id="KW-0456">Lyase</keyword>
<dbReference type="GO" id="GO:0046872">
    <property type="term" value="F:metal ion binding"/>
    <property type="evidence" value="ECO:0007669"/>
    <property type="project" value="UniProtKB-KW"/>
</dbReference>
<accession>A0A0M2NEK6</accession>
<evidence type="ECO:0000256" key="6">
    <source>
        <dbReference type="ARBA" id="ARBA00022898"/>
    </source>
</evidence>
<dbReference type="Proteomes" id="UP000034076">
    <property type="component" value="Unassembled WGS sequence"/>
</dbReference>
<comment type="similarity">
    <text evidence="9">Belongs to the class-II pyridoxal-phosphate-dependent aminotransferase family. MalY/PatB cystathionine beta-lyase subfamily.</text>
</comment>
<dbReference type="EC" id="4.4.1.13" evidence="2"/>
<sequence>MIKKSLRVVAAVIEEQGRILICRRKNRDGSAGRWEFPGGKLEQGETERECLARELMEELGVAVEPGMLLARVEHEYDTFSVKLAFYRARITGGTMTLNVHADAKWAAGSSLPEYDFLPADTAFVRGLAQGDFGEQAMKNDFETHIDKLESGSVKWNEMKKANPAVGKGIVPLSVADMEFKTAPEIVQGLKAYLDSMNVGYTQATDSYYEAVSMWMARRHGWKIEKEWIVTTPGIVFALGLSVQTFTQPGDGVIIMTPVYYPFYMVVEQSGRKLQKNALINNDGYYEIDFDDLERKARDENTKMLILCSPHNPVGRVWTKEELLRVGEICEQNGVLAVVDEIHNDLIMPGFTHTVFPNVREGFADNAVICTAPSKTFNLAGMQVSNIVIKNKELRRKFARAKYGCGMIELNALGYQACEIAYRSCEGWLEELLSVLDENRRFVEDFIAQRLPKIKVSRLEGTYLMWLDLREYGIDHRELERIMTQEAQLFFDEGYIFGEDGKGFERVNIACPKAVLEQAMQRLETALQNK</sequence>
<dbReference type="CDD" id="cd03425">
    <property type="entry name" value="NUDIX_MutT_NudA_like"/>
    <property type="match status" value="1"/>
</dbReference>
<dbReference type="InterPro" id="IPR015424">
    <property type="entry name" value="PyrdxlP-dep_Trfase"/>
</dbReference>
<evidence type="ECO:0000256" key="3">
    <source>
        <dbReference type="ARBA" id="ARBA00022723"/>
    </source>
</evidence>
<keyword evidence="12" id="KW-1185">Reference proteome</keyword>
<comment type="caution">
    <text evidence="11">The sequence shown here is derived from an EMBL/GenBank/DDBJ whole genome shotgun (WGS) entry which is preliminary data.</text>
</comment>
<dbReference type="InterPro" id="IPR000086">
    <property type="entry name" value="NUDIX_hydrolase_dom"/>
</dbReference>
<feature type="domain" description="Nudix hydrolase" evidence="10">
    <location>
        <begin position="4"/>
        <end position="129"/>
    </location>
</feature>
<dbReference type="PANTHER" id="PTHR43525:SF1">
    <property type="entry name" value="PROTEIN MALY"/>
    <property type="match status" value="1"/>
</dbReference>
<reference evidence="11 12" key="1">
    <citation type="submission" date="2015-04" db="EMBL/GenBank/DDBJ databases">
        <title>Draft genome sequence of bacteremic isolate Catabacter hongkongensis type strain HKU16T.</title>
        <authorList>
            <person name="Lau S.K."/>
            <person name="Teng J.L."/>
            <person name="Huang Y."/>
            <person name="Curreem S.O."/>
            <person name="Tsui S.K."/>
            <person name="Woo P.C."/>
        </authorList>
    </citation>
    <scope>NUCLEOTIDE SEQUENCE [LARGE SCALE GENOMIC DNA]</scope>
    <source>
        <strain evidence="11 12">HKU16</strain>
    </source>
</reference>
<protein>
    <recommendedName>
        <fullName evidence="2">cysteine-S-conjugate beta-lyase</fullName>
        <ecNumber evidence="2">4.4.1.13</ecNumber>
    </recommendedName>
</protein>
<evidence type="ECO:0000256" key="4">
    <source>
        <dbReference type="ARBA" id="ARBA00022763"/>
    </source>
</evidence>
<comment type="cofactor">
    <cofactor evidence="1">
        <name>pyridoxal 5'-phosphate</name>
        <dbReference type="ChEBI" id="CHEBI:597326"/>
    </cofactor>
</comment>
<dbReference type="Pfam" id="PF14815">
    <property type="entry name" value="NUDIX_4"/>
    <property type="match status" value="1"/>
</dbReference>
<dbReference type="SUPFAM" id="SSF53383">
    <property type="entry name" value="PLP-dependent transferases"/>
    <property type="match status" value="1"/>
</dbReference>
<dbReference type="Pfam" id="PF00155">
    <property type="entry name" value="Aminotran_1_2"/>
    <property type="match status" value="1"/>
</dbReference>
<dbReference type="InterPro" id="IPR004839">
    <property type="entry name" value="Aminotransferase_I/II_large"/>
</dbReference>
<dbReference type="InterPro" id="IPR029119">
    <property type="entry name" value="MutY_C"/>
</dbReference>
<dbReference type="STRING" id="270498.CHK_1346"/>
<dbReference type="InterPro" id="IPR015421">
    <property type="entry name" value="PyrdxlP-dep_Trfase_major"/>
</dbReference>
<dbReference type="GO" id="GO:0030170">
    <property type="term" value="F:pyridoxal phosphate binding"/>
    <property type="evidence" value="ECO:0007669"/>
    <property type="project" value="InterPro"/>
</dbReference>
<dbReference type="Gene3D" id="3.40.640.10">
    <property type="entry name" value="Type I PLP-dependent aspartate aminotransferase-like (Major domain)"/>
    <property type="match status" value="1"/>
</dbReference>
<evidence type="ECO:0000256" key="9">
    <source>
        <dbReference type="ARBA" id="ARBA00037974"/>
    </source>
</evidence>
<proteinExistence type="inferred from homology"/>
<evidence type="ECO:0000256" key="7">
    <source>
        <dbReference type="ARBA" id="ARBA00023204"/>
    </source>
</evidence>
<keyword evidence="5" id="KW-0378">Hydrolase</keyword>
<name>A0A0M2NEK6_9FIRM</name>
<keyword evidence="7" id="KW-0234">DNA repair</keyword>
<dbReference type="NCBIfam" id="TIGR04350">
    <property type="entry name" value="C_S_lyase_PatB"/>
    <property type="match status" value="1"/>
</dbReference>
<dbReference type="PRINTS" id="PR00502">
    <property type="entry name" value="NUDIXFAMILY"/>
</dbReference>
<evidence type="ECO:0000313" key="12">
    <source>
        <dbReference type="Proteomes" id="UP000034076"/>
    </source>
</evidence>
<dbReference type="GO" id="GO:0047804">
    <property type="term" value="F:cysteine-S-conjugate beta-lyase activity"/>
    <property type="evidence" value="ECO:0007669"/>
    <property type="project" value="UniProtKB-EC"/>
</dbReference>
<dbReference type="EMBL" id="LAYJ01000088">
    <property type="protein sequence ID" value="KKI50959.1"/>
    <property type="molecule type" value="Genomic_DNA"/>
</dbReference>
<dbReference type="GO" id="GO:0016787">
    <property type="term" value="F:hydrolase activity"/>
    <property type="evidence" value="ECO:0007669"/>
    <property type="project" value="UniProtKB-KW"/>
</dbReference>
<evidence type="ECO:0000313" key="11">
    <source>
        <dbReference type="EMBL" id="KKI50959.1"/>
    </source>
</evidence>
<evidence type="ECO:0000256" key="1">
    <source>
        <dbReference type="ARBA" id="ARBA00001933"/>
    </source>
</evidence>
<dbReference type="AlphaFoldDB" id="A0A0M2NEK6"/>
<dbReference type="GO" id="GO:0008483">
    <property type="term" value="F:transaminase activity"/>
    <property type="evidence" value="ECO:0007669"/>
    <property type="project" value="UniProtKB-KW"/>
</dbReference>
<dbReference type="PANTHER" id="PTHR43525">
    <property type="entry name" value="PROTEIN MALY"/>
    <property type="match status" value="1"/>
</dbReference>
<dbReference type="InterPro" id="IPR015797">
    <property type="entry name" value="NUDIX_hydrolase-like_dom_sf"/>
</dbReference>
<dbReference type="PROSITE" id="PS00893">
    <property type="entry name" value="NUDIX_BOX"/>
    <property type="match status" value="1"/>
</dbReference>
<keyword evidence="4" id="KW-0227">DNA damage</keyword>
<dbReference type="Gene3D" id="3.90.1150.10">
    <property type="entry name" value="Aspartate Aminotransferase, domain 1"/>
    <property type="match status" value="1"/>
</dbReference>
<organism evidence="11 12">
    <name type="scientific">Christensenella hongkongensis</name>
    <dbReference type="NCBI Taxonomy" id="270498"/>
    <lineage>
        <taxon>Bacteria</taxon>
        <taxon>Bacillati</taxon>
        <taxon>Bacillota</taxon>
        <taxon>Clostridia</taxon>
        <taxon>Christensenellales</taxon>
        <taxon>Christensenellaceae</taxon>
        <taxon>Christensenella</taxon>
    </lineage>
</organism>
<dbReference type="SUPFAM" id="SSF55811">
    <property type="entry name" value="Nudix"/>
    <property type="match status" value="1"/>
</dbReference>
<evidence type="ECO:0000256" key="8">
    <source>
        <dbReference type="ARBA" id="ARBA00023239"/>
    </source>
</evidence>
<keyword evidence="11" id="KW-0808">Transferase</keyword>
<gene>
    <name evidence="11" type="ORF">CHK_1346</name>
</gene>
<dbReference type="InterPro" id="IPR015422">
    <property type="entry name" value="PyrdxlP-dep_Trfase_small"/>
</dbReference>
<evidence type="ECO:0000256" key="2">
    <source>
        <dbReference type="ARBA" id="ARBA00012224"/>
    </source>
</evidence>
<evidence type="ECO:0000256" key="5">
    <source>
        <dbReference type="ARBA" id="ARBA00022801"/>
    </source>
</evidence>
<dbReference type="PATRIC" id="fig|270498.16.peg.786"/>
<dbReference type="CDD" id="cd00609">
    <property type="entry name" value="AAT_like"/>
    <property type="match status" value="1"/>
</dbReference>
<dbReference type="InterPro" id="IPR027619">
    <property type="entry name" value="C-S_lyase_PatB-like"/>
</dbReference>
<dbReference type="PROSITE" id="PS51462">
    <property type="entry name" value="NUDIX"/>
    <property type="match status" value="1"/>
</dbReference>
<dbReference type="InterPro" id="IPR020476">
    <property type="entry name" value="Nudix_hydrolase"/>
</dbReference>
<dbReference type="OrthoDB" id="9802872at2"/>
<dbReference type="Gene3D" id="3.90.79.10">
    <property type="entry name" value="Nucleoside Triphosphate Pyrophosphohydrolase"/>
    <property type="match status" value="1"/>
</dbReference>